<dbReference type="Proteomes" id="UP001597176">
    <property type="component" value="Unassembled WGS sequence"/>
</dbReference>
<protein>
    <submittedName>
        <fullName evidence="4">DUF4159 domain-containing protein</fullName>
    </submittedName>
</protein>
<dbReference type="Pfam" id="PF07584">
    <property type="entry name" value="BatA"/>
    <property type="match status" value="1"/>
</dbReference>
<dbReference type="InterPro" id="IPR024163">
    <property type="entry name" value="Aerotolerance_reg_N"/>
</dbReference>
<keyword evidence="1" id="KW-0472">Membrane</keyword>
<feature type="transmembrane region" description="Helical" evidence="1">
    <location>
        <begin position="629"/>
        <end position="652"/>
    </location>
</feature>
<evidence type="ECO:0000313" key="4">
    <source>
        <dbReference type="EMBL" id="MFD1301566.1"/>
    </source>
</evidence>
<dbReference type="CDD" id="cd03143">
    <property type="entry name" value="A4_beta-galactosidase_middle_domain"/>
    <property type="match status" value="1"/>
</dbReference>
<dbReference type="InterPro" id="IPR025297">
    <property type="entry name" value="DUF4159"/>
</dbReference>
<accession>A0ABW3WWI1</accession>
<dbReference type="Gene3D" id="3.40.50.12140">
    <property type="entry name" value="Domain of unknown function DUF4159"/>
    <property type="match status" value="1"/>
</dbReference>
<dbReference type="InterPro" id="IPR029062">
    <property type="entry name" value="Class_I_gatase-like"/>
</dbReference>
<keyword evidence="1" id="KW-0812">Transmembrane</keyword>
<name>A0ABW3WWI1_9HYPH</name>
<evidence type="ECO:0000259" key="2">
    <source>
        <dbReference type="Pfam" id="PF07584"/>
    </source>
</evidence>
<dbReference type="Gene3D" id="3.40.50.880">
    <property type="match status" value="1"/>
</dbReference>
<evidence type="ECO:0000313" key="5">
    <source>
        <dbReference type="Proteomes" id="UP001597176"/>
    </source>
</evidence>
<reference evidence="5" key="1">
    <citation type="journal article" date="2019" name="Int. J. Syst. Evol. Microbiol.">
        <title>The Global Catalogue of Microorganisms (GCM) 10K type strain sequencing project: providing services to taxonomists for standard genome sequencing and annotation.</title>
        <authorList>
            <consortium name="The Broad Institute Genomics Platform"/>
            <consortium name="The Broad Institute Genome Sequencing Center for Infectious Disease"/>
            <person name="Wu L."/>
            <person name="Ma J."/>
        </authorList>
    </citation>
    <scope>NUCLEOTIDE SEQUENCE [LARGE SCALE GENOMIC DNA]</scope>
    <source>
        <strain evidence="5">CCUG 56108</strain>
    </source>
</reference>
<feature type="transmembrane region" description="Helical" evidence="1">
    <location>
        <begin position="61"/>
        <end position="82"/>
    </location>
</feature>
<feature type="domain" description="DUF4159" evidence="3">
    <location>
        <begin position="704"/>
        <end position="921"/>
    </location>
</feature>
<dbReference type="NCBIfam" id="TIGR02226">
    <property type="entry name" value="two_anch"/>
    <property type="match status" value="1"/>
</dbReference>
<feature type="transmembrane region" description="Helical" evidence="1">
    <location>
        <begin position="6"/>
        <end position="27"/>
    </location>
</feature>
<sequence>MFGLPLTFAAPLALSALIALPALWYLLRVTPPRPQRIEFPPLRIMADLIGTRETPARTPPWLLILRMIAAACLILAVSGPVWNPAGIGAASGRTPLLVMLDNGFSAAHDWRERMRVATDEIEAASRDGRPVAVIALADAPAAFEAKTPAAALDRIRAIAPRSHLADRDGHLSAIGTFLDRVPGAAVVWISDGIAGIGANEFGKNLSDTVKKAGGRLTILRADQPPALALSAAETAGKLTAHVLRASPNGRDTGLVRALDQKGLPLAEHDFAFRDGATDAEIMFELPVELRNGISRLEIAAERSAGAVTLMDERGKRRRVGLVFGGTSDQAQPLLAPTYYLSRALTPFADVQEARGAKGVADSVAQLLDNQVSVLVLADVGALDEQTMRRVAKFVDEGGLLVRFAGPRLAAGNDTLVPVRLRRGGRTLGGTLSWDSPKTLAAFAPESPFAGLVPPADIGVRRQILAEPDGDLPGRTWASLQDGTPIVTAEKRGQGRVILFHVTADTTWSNLPLSGLFIDMLRRVVALSGSTSPNGSDGTARPAAAVLAPRLTLDGFGALGSPPAGATAVPADYGERANLEHPAGFYGPADGGVAVNALRPDDRLKPLDFSALTDARTGSLAGGDTLDLRAALFTLALMLLILDTLAGLWLGGLFNRSRGGLLGRLAGRSAAVLLLAGIGITASSHGTHAQEPARSNAFESALATRLAYIVTGDEATDTASRAGLNGLTQMLASRTALEPGNPIGIDPGKDELAFYPIIYWPIVASRPQPSEAAIRRIDAFMRNGGTVLFDTRDALTARPGGPPTPEAAYLRKMLSTLEVPELEPVPADHVLTKAFYLVDSFPGRYATGQTWVETLPPAGDGAERRPARAGDGVSPIVITGNDLAAAWAVGKRGEALYPIVGGDQRQREMSFRGGINLVIYTLTGNYKADQVHVPALLERLGQ</sequence>
<organism evidence="4 5">
    <name type="scientific">Methylobacterium marchantiae</name>
    <dbReference type="NCBI Taxonomy" id="600331"/>
    <lineage>
        <taxon>Bacteria</taxon>
        <taxon>Pseudomonadati</taxon>
        <taxon>Pseudomonadota</taxon>
        <taxon>Alphaproteobacteria</taxon>
        <taxon>Hyphomicrobiales</taxon>
        <taxon>Methylobacteriaceae</taxon>
        <taxon>Methylobacterium</taxon>
    </lineage>
</organism>
<dbReference type="SUPFAM" id="SSF52317">
    <property type="entry name" value="Class I glutamine amidotransferase-like"/>
    <property type="match status" value="1"/>
</dbReference>
<keyword evidence="5" id="KW-1185">Reference proteome</keyword>
<dbReference type="Pfam" id="PF13709">
    <property type="entry name" value="DUF4159"/>
    <property type="match status" value="1"/>
</dbReference>
<keyword evidence="1" id="KW-1133">Transmembrane helix</keyword>
<gene>
    <name evidence="4" type="ORF">ACFQ4G_08215</name>
</gene>
<dbReference type="RefSeq" id="WP_238205465.1">
    <property type="nucleotide sequence ID" value="NZ_JBHTND010000008.1"/>
</dbReference>
<evidence type="ECO:0000256" key="1">
    <source>
        <dbReference type="SAM" id="Phobius"/>
    </source>
</evidence>
<dbReference type="EMBL" id="JBHTND010000008">
    <property type="protein sequence ID" value="MFD1301566.1"/>
    <property type="molecule type" value="Genomic_DNA"/>
</dbReference>
<dbReference type="InterPro" id="IPR011933">
    <property type="entry name" value="Double_TM_dom"/>
</dbReference>
<proteinExistence type="predicted"/>
<dbReference type="PANTHER" id="PTHR37464:SF1">
    <property type="entry name" value="BLL2463 PROTEIN"/>
    <property type="match status" value="1"/>
</dbReference>
<feature type="domain" description="Aerotolerance regulator N-terminal" evidence="2">
    <location>
        <begin position="6"/>
        <end position="80"/>
    </location>
</feature>
<comment type="caution">
    <text evidence="4">The sequence shown here is derived from an EMBL/GenBank/DDBJ whole genome shotgun (WGS) entry which is preliminary data.</text>
</comment>
<feature type="transmembrane region" description="Helical" evidence="1">
    <location>
        <begin position="664"/>
        <end position="683"/>
    </location>
</feature>
<evidence type="ECO:0000259" key="3">
    <source>
        <dbReference type="Pfam" id="PF13709"/>
    </source>
</evidence>
<dbReference type="PANTHER" id="PTHR37464">
    <property type="entry name" value="BLL2463 PROTEIN"/>
    <property type="match status" value="1"/>
</dbReference>